<evidence type="ECO:0000256" key="4">
    <source>
        <dbReference type="ARBA" id="ARBA00022692"/>
    </source>
</evidence>
<dbReference type="EMBL" id="JBFCZG010000001">
    <property type="protein sequence ID" value="KAL3426715.1"/>
    <property type="molecule type" value="Genomic_DNA"/>
</dbReference>
<proteinExistence type="inferred from homology"/>
<dbReference type="Proteomes" id="UP001629113">
    <property type="component" value="Unassembled WGS sequence"/>
</dbReference>
<evidence type="ECO:0000256" key="7">
    <source>
        <dbReference type="RuleBase" id="RU367100"/>
    </source>
</evidence>
<evidence type="ECO:0000256" key="3">
    <source>
        <dbReference type="ARBA" id="ARBA00021353"/>
    </source>
</evidence>
<comment type="subcellular location">
    <subcellularLocation>
        <location evidence="7">Membrane</location>
        <topology evidence="7">Multi-pass membrane protein</topology>
    </subcellularLocation>
</comment>
<feature type="region of interest" description="Disordered" evidence="8">
    <location>
        <begin position="298"/>
        <end position="410"/>
    </location>
</feature>
<organism evidence="9 10">
    <name type="scientific">Phlyctema vagabunda</name>
    <dbReference type="NCBI Taxonomy" id="108571"/>
    <lineage>
        <taxon>Eukaryota</taxon>
        <taxon>Fungi</taxon>
        <taxon>Dikarya</taxon>
        <taxon>Ascomycota</taxon>
        <taxon>Pezizomycotina</taxon>
        <taxon>Leotiomycetes</taxon>
        <taxon>Helotiales</taxon>
        <taxon>Dermateaceae</taxon>
        <taxon>Phlyctema</taxon>
    </lineage>
</organism>
<feature type="compositionally biased region" description="Polar residues" evidence="8">
    <location>
        <begin position="151"/>
        <end position="160"/>
    </location>
</feature>
<evidence type="ECO:0000313" key="10">
    <source>
        <dbReference type="Proteomes" id="UP001629113"/>
    </source>
</evidence>
<gene>
    <name evidence="7" type="primary">DLT1</name>
    <name evidence="9" type="ORF">PVAG01_00224</name>
</gene>
<name>A0ABR4PTL9_9HELO</name>
<feature type="compositionally biased region" description="Polar residues" evidence="8">
    <location>
        <begin position="353"/>
        <end position="370"/>
    </location>
</feature>
<feature type="compositionally biased region" description="Low complexity" evidence="8">
    <location>
        <begin position="390"/>
        <end position="400"/>
    </location>
</feature>
<keyword evidence="6 7" id="KW-0472">Membrane</keyword>
<evidence type="ECO:0000256" key="8">
    <source>
        <dbReference type="SAM" id="MobiDB-lite"/>
    </source>
</evidence>
<keyword evidence="10" id="KW-1185">Reference proteome</keyword>
<comment type="similarity">
    <text evidence="2 7">Belongs to the DLT1 family.</text>
</comment>
<feature type="compositionally biased region" description="Basic and acidic residues" evidence="8">
    <location>
        <begin position="127"/>
        <end position="143"/>
    </location>
</feature>
<evidence type="ECO:0000313" key="9">
    <source>
        <dbReference type="EMBL" id="KAL3426715.1"/>
    </source>
</evidence>
<keyword evidence="4 7" id="KW-0812">Transmembrane</keyword>
<evidence type="ECO:0000256" key="5">
    <source>
        <dbReference type="ARBA" id="ARBA00022989"/>
    </source>
</evidence>
<feature type="transmembrane region" description="Helical" evidence="7">
    <location>
        <begin position="46"/>
        <end position="66"/>
    </location>
</feature>
<protein>
    <recommendedName>
        <fullName evidence="3 7">Defect at low temperature protein 1</fullName>
    </recommendedName>
</protein>
<keyword evidence="5 7" id="KW-1133">Transmembrane helix</keyword>
<sequence length="428" mass="47473">MTLRFLLNLLYQLFYYLLYLVLIALLCITPSDAIRQAWKNHQKYNIAVIGGCYFLTACIALVIFSFRISTNRSVLKAIPKTWIPIEKGEVDKKVRAMIVASLNRSASIAWDSHPRVNTGPATIVSESDAKDAVARAPGQEESKRKGRTLSRKTQTEGNEQTIMIPSHDAAWGEITHNGWASPASPDLPNLQYIMVIMELPHLIEAKAVSLAPPDPDSKSDPPIPNIEFVELLQRPASMGLRDYLGHLVAIGTLSSTDLVAKFIAAYEHARFSTSTLSEHEFRELMKQFAEILRSMTMTTRTTEESDTDDDGSSSLTPESRRSSSNASSKSRSSSRRSVGTIRTAYSRRPGTDRTLQSGFITAPASPSMNRRTSRSKGVANFAPLQRPYYESSSSSSSLRSTSERSVVKLSRSNEDALPYTLTVPRYAR</sequence>
<dbReference type="InterPro" id="IPR038869">
    <property type="entry name" value="DLT1"/>
</dbReference>
<evidence type="ECO:0000256" key="2">
    <source>
        <dbReference type="ARBA" id="ARBA00005550"/>
    </source>
</evidence>
<feature type="transmembrane region" description="Helical" evidence="7">
    <location>
        <begin position="13"/>
        <end position="34"/>
    </location>
</feature>
<accession>A0ABR4PTL9</accession>
<dbReference type="PANTHER" id="PTHR40021:SF1">
    <property type="entry name" value="DEFECT AT LOW TEMPERATURE PROTEIN 1"/>
    <property type="match status" value="1"/>
</dbReference>
<comment type="function">
    <text evidence="1 7">Required for growth under high-pressure and low-temperature conditions.</text>
</comment>
<feature type="region of interest" description="Disordered" evidence="8">
    <location>
        <begin position="127"/>
        <end position="160"/>
    </location>
</feature>
<reference evidence="9 10" key="1">
    <citation type="submission" date="2024-06" db="EMBL/GenBank/DDBJ databases">
        <title>Complete genome of Phlyctema vagabunda strain 19-DSS-EL-015.</title>
        <authorList>
            <person name="Fiorenzani C."/>
        </authorList>
    </citation>
    <scope>NUCLEOTIDE SEQUENCE [LARGE SCALE GENOMIC DNA]</scope>
    <source>
        <strain evidence="9 10">19-DSS-EL-015</strain>
    </source>
</reference>
<dbReference type="PANTHER" id="PTHR40021">
    <property type="entry name" value="DEFECT AT LOW TEMPERATURE PROTEIN 1"/>
    <property type="match status" value="1"/>
</dbReference>
<feature type="compositionally biased region" description="Low complexity" evidence="8">
    <location>
        <begin position="312"/>
        <end position="337"/>
    </location>
</feature>
<feature type="compositionally biased region" description="Basic and acidic residues" evidence="8">
    <location>
        <begin position="401"/>
        <end position="410"/>
    </location>
</feature>
<evidence type="ECO:0000256" key="6">
    <source>
        <dbReference type="ARBA" id="ARBA00023136"/>
    </source>
</evidence>
<comment type="caution">
    <text evidence="9">The sequence shown here is derived from an EMBL/GenBank/DDBJ whole genome shotgun (WGS) entry which is preliminary data.</text>
</comment>
<evidence type="ECO:0000256" key="1">
    <source>
        <dbReference type="ARBA" id="ARBA00002489"/>
    </source>
</evidence>